<dbReference type="Pfam" id="PF00593">
    <property type="entry name" value="TonB_dep_Rec_b-barrel"/>
    <property type="match status" value="1"/>
</dbReference>
<dbReference type="AlphaFoldDB" id="A0A1N6XIC7"/>
<keyword evidence="2 8" id="KW-0813">Transport</keyword>
<proteinExistence type="inferred from homology"/>
<dbReference type="GO" id="GO:0044718">
    <property type="term" value="P:siderophore transmembrane transport"/>
    <property type="evidence" value="ECO:0007669"/>
    <property type="project" value="TreeGrafter"/>
</dbReference>
<dbReference type="Pfam" id="PF07715">
    <property type="entry name" value="Plug"/>
    <property type="match status" value="1"/>
</dbReference>
<accession>A0A1N6XIC7</accession>
<dbReference type="RefSeq" id="WP_083688519.1">
    <property type="nucleotide sequence ID" value="NZ_FTLW01000005.1"/>
</dbReference>
<sequence>MSPASISTAHSSHKPTSARWAVVVLLPVTAFAQSTPEVLDHVQVSGHRIPLSHFPGAVSVINGEALRDGQRQLSLSETLQAVPGVIAMERYNYAQDVQLQSRGFGARSTFGVRGLSLVTDGIPASALDGQGQASGFALSMLDRIEVLRGPLALQYGNAAGGAIIGESVLGDDNQLRSQGWFGSNGSQRFLLRADGAARNWRGRVGISYFTTDGHRPHSAARRDESHAIAQWTPNADHKMQLVVDALRQPETDDPLGLTPAQWRLTPQGTDPVALAFNTRKEIEQRQAGLRWDWRYANGRELKLALWHTRRDINQFLAIPIAVQRPPSHAGGVIDLGRRSSGLSLSHRSGGEHGAWAGGIDIGTLEEDRRGFENFIGTELGVRGRLRRDESNRVRSSEAWLSGETRWSDDWSGLAAIRYGRLRFESQDRYIAIGNGDDSGRLDYSETAISAGLSRRFDGGEVFASLGRGYETPTMTELAYRPDGAGGLNIALGTAHFNSTEIGARWRGRGYEASIALYRVDGRDEITQVMSSGGRSSFANAARTRRNGLEASLAGTPHTNISYTFSANLIDACFSQGWQTQVIRNGVIETRAIPSGNRIPGIPRVQGFARIDLHRDDRTLALALETTGNAAITVDDANSASAPGNVRHAVALRWQHPDAAGWHAFARIDNLLDRRYIGSVIVNEANGRSFEPAPGRSFTLGLGWRWQAAD</sequence>
<gene>
    <name evidence="12" type="ORF">SAMN05421546_2249</name>
</gene>
<dbReference type="STRING" id="1604334.SAMN05421546_2249"/>
<evidence type="ECO:0000259" key="11">
    <source>
        <dbReference type="Pfam" id="PF07715"/>
    </source>
</evidence>
<dbReference type="InterPro" id="IPR036942">
    <property type="entry name" value="Beta-barrel_TonB_sf"/>
</dbReference>
<dbReference type="InterPro" id="IPR012910">
    <property type="entry name" value="Plug_dom"/>
</dbReference>
<dbReference type="PANTHER" id="PTHR30069:SF28">
    <property type="entry name" value="TONB-DEPENDENT RECEPTOR YNCD-RELATED"/>
    <property type="match status" value="1"/>
</dbReference>
<dbReference type="PROSITE" id="PS52016">
    <property type="entry name" value="TONB_DEPENDENT_REC_3"/>
    <property type="match status" value="1"/>
</dbReference>
<evidence type="ECO:0000256" key="9">
    <source>
        <dbReference type="RuleBase" id="RU003357"/>
    </source>
</evidence>
<comment type="subcellular location">
    <subcellularLocation>
        <location evidence="1 8">Cell outer membrane</location>
        <topology evidence="1 8">Multi-pass membrane protein</topology>
    </subcellularLocation>
</comment>
<dbReference type="GO" id="GO:0009279">
    <property type="term" value="C:cell outer membrane"/>
    <property type="evidence" value="ECO:0007669"/>
    <property type="project" value="UniProtKB-SubCell"/>
</dbReference>
<evidence type="ECO:0000313" key="13">
    <source>
        <dbReference type="Proteomes" id="UP000241788"/>
    </source>
</evidence>
<evidence type="ECO:0000256" key="2">
    <source>
        <dbReference type="ARBA" id="ARBA00022448"/>
    </source>
</evidence>
<dbReference type="Gene3D" id="2.40.170.20">
    <property type="entry name" value="TonB-dependent receptor, beta-barrel domain"/>
    <property type="match status" value="1"/>
</dbReference>
<evidence type="ECO:0000256" key="7">
    <source>
        <dbReference type="ARBA" id="ARBA00023237"/>
    </source>
</evidence>
<keyword evidence="3 8" id="KW-1134">Transmembrane beta strand</keyword>
<keyword evidence="13" id="KW-1185">Reference proteome</keyword>
<evidence type="ECO:0000256" key="8">
    <source>
        <dbReference type="PROSITE-ProRule" id="PRU01360"/>
    </source>
</evidence>
<dbReference type="Proteomes" id="UP000241788">
    <property type="component" value="Unassembled WGS sequence"/>
</dbReference>
<comment type="similarity">
    <text evidence="8 9">Belongs to the TonB-dependent receptor family.</text>
</comment>
<dbReference type="GO" id="GO:0015344">
    <property type="term" value="F:siderophore uptake transmembrane transporter activity"/>
    <property type="evidence" value="ECO:0007669"/>
    <property type="project" value="TreeGrafter"/>
</dbReference>
<evidence type="ECO:0000256" key="5">
    <source>
        <dbReference type="ARBA" id="ARBA00023077"/>
    </source>
</evidence>
<reference evidence="13" key="1">
    <citation type="submission" date="2017-01" db="EMBL/GenBank/DDBJ databases">
        <authorList>
            <person name="Varghese N."/>
            <person name="Submissions S."/>
        </authorList>
    </citation>
    <scope>NUCLEOTIDE SEQUENCE [LARGE SCALE GENOMIC DNA]</scope>
    <source>
        <strain evidence="13">UM1</strain>
    </source>
</reference>
<dbReference type="SUPFAM" id="SSF56935">
    <property type="entry name" value="Porins"/>
    <property type="match status" value="1"/>
</dbReference>
<keyword evidence="7 8" id="KW-0998">Cell outer membrane</keyword>
<keyword evidence="5 9" id="KW-0798">TonB box</keyword>
<evidence type="ECO:0000256" key="6">
    <source>
        <dbReference type="ARBA" id="ARBA00023136"/>
    </source>
</evidence>
<dbReference type="InterPro" id="IPR037066">
    <property type="entry name" value="Plug_dom_sf"/>
</dbReference>
<feature type="domain" description="TonB-dependent receptor-like beta-barrel" evidence="10">
    <location>
        <begin position="252"/>
        <end position="670"/>
    </location>
</feature>
<dbReference type="Gene3D" id="2.170.130.10">
    <property type="entry name" value="TonB-dependent receptor, plug domain"/>
    <property type="match status" value="1"/>
</dbReference>
<feature type="domain" description="TonB-dependent receptor plug" evidence="11">
    <location>
        <begin position="52"/>
        <end position="161"/>
    </location>
</feature>
<protein>
    <submittedName>
        <fullName evidence="12">Iron complex outermembrane recepter protein</fullName>
    </submittedName>
</protein>
<evidence type="ECO:0000256" key="1">
    <source>
        <dbReference type="ARBA" id="ARBA00004571"/>
    </source>
</evidence>
<evidence type="ECO:0000259" key="10">
    <source>
        <dbReference type="Pfam" id="PF00593"/>
    </source>
</evidence>
<evidence type="ECO:0000256" key="3">
    <source>
        <dbReference type="ARBA" id="ARBA00022452"/>
    </source>
</evidence>
<organism evidence="12 13">
    <name type="scientific">Solilutibacter tolerans</name>
    <dbReference type="NCBI Taxonomy" id="1604334"/>
    <lineage>
        <taxon>Bacteria</taxon>
        <taxon>Pseudomonadati</taxon>
        <taxon>Pseudomonadota</taxon>
        <taxon>Gammaproteobacteria</taxon>
        <taxon>Lysobacterales</taxon>
        <taxon>Lysobacteraceae</taxon>
        <taxon>Solilutibacter</taxon>
    </lineage>
</organism>
<keyword evidence="4 8" id="KW-0812">Transmembrane</keyword>
<dbReference type="EMBL" id="FTLW01000005">
    <property type="protein sequence ID" value="SIR02108.1"/>
    <property type="molecule type" value="Genomic_DNA"/>
</dbReference>
<name>A0A1N6XIC7_9GAMM</name>
<dbReference type="InterPro" id="IPR000531">
    <property type="entry name" value="Beta-barrel_TonB"/>
</dbReference>
<dbReference type="InterPro" id="IPR039426">
    <property type="entry name" value="TonB-dep_rcpt-like"/>
</dbReference>
<evidence type="ECO:0000313" key="12">
    <source>
        <dbReference type="EMBL" id="SIR02108.1"/>
    </source>
</evidence>
<evidence type="ECO:0000256" key="4">
    <source>
        <dbReference type="ARBA" id="ARBA00022692"/>
    </source>
</evidence>
<dbReference type="PANTHER" id="PTHR30069">
    <property type="entry name" value="TONB-DEPENDENT OUTER MEMBRANE RECEPTOR"/>
    <property type="match status" value="1"/>
</dbReference>
<dbReference type="OrthoDB" id="9760620at2"/>
<keyword evidence="6 8" id="KW-0472">Membrane</keyword>